<dbReference type="RefSeq" id="WP_091519718.1">
    <property type="nucleotide sequence ID" value="NZ_LT629772.1"/>
</dbReference>
<reference evidence="1 2" key="1">
    <citation type="submission" date="2016-10" db="EMBL/GenBank/DDBJ databases">
        <authorList>
            <person name="de Groot N.N."/>
        </authorList>
    </citation>
    <scope>NUCLEOTIDE SEQUENCE [LARGE SCALE GENOMIC DNA]</scope>
    <source>
        <strain evidence="1 2">DSM 21800</strain>
    </source>
</reference>
<keyword evidence="2" id="KW-1185">Reference proteome</keyword>
<gene>
    <name evidence="1" type="ORF">SAMN04489812_0629</name>
</gene>
<dbReference type="OrthoDB" id="3635752at2"/>
<dbReference type="EMBL" id="LT629772">
    <property type="protein sequence ID" value="SDS01940.1"/>
    <property type="molecule type" value="Genomic_DNA"/>
</dbReference>
<accession>A0A1H1NT24</accession>
<sequence>MTDVNADLDQLAHAAETDPAAQPALWQAAFALERWWFVARGVGPDGELGADVGPFIGVIEDKPFLMAFSSGQRARQFAVQAGVAGAEDDAYVLATEPQDFLSAVPSYQQQGVFAITFDHGTTGFFAPLANLQPIWEHVRQTPNG</sequence>
<evidence type="ECO:0000313" key="2">
    <source>
        <dbReference type="Proteomes" id="UP000199103"/>
    </source>
</evidence>
<evidence type="ECO:0008006" key="3">
    <source>
        <dbReference type="Google" id="ProtNLM"/>
    </source>
</evidence>
<protein>
    <recommendedName>
        <fullName evidence="3">SseB protein N-terminal domain-containing protein</fullName>
    </recommendedName>
</protein>
<evidence type="ECO:0000313" key="1">
    <source>
        <dbReference type="EMBL" id="SDS01940.1"/>
    </source>
</evidence>
<organism evidence="1 2">
    <name type="scientific">Microlunatus soli</name>
    <dbReference type="NCBI Taxonomy" id="630515"/>
    <lineage>
        <taxon>Bacteria</taxon>
        <taxon>Bacillati</taxon>
        <taxon>Actinomycetota</taxon>
        <taxon>Actinomycetes</taxon>
        <taxon>Propionibacteriales</taxon>
        <taxon>Propionibacteriaceae</taxon>
        <taxon>Microlunatus</taxon>
    </lineage>
</organism>
<proteinExistence type="predicted"/>
<name>A0A1H1NT24_9ACTN</name>
<dbReference type="Proteomes" id="UP000199103">
    <property type="component" value="Chromosome I"/>
</dbReference>
<dbReference type="AlphaFoldDB" id="A0A1H1NT24"/>